<dbReference type="InterPro" id="IPR029063">
    <property type="entry name" value="SAM-dependent_MTases_sf"/>
</dbReference>
<keyword evidence="3 9" id="KW-0489">Methyltransferase</keyword>
<keyword evidence="5 9" id="KW-0949">S-adenosyl-L-methionine</keyword>
<dbReference type="InterPro" id="IPR010280">
    <property type="entry name" value="U5_MeTrfase_fam"/>
</dbReference>
<dbReference type="AlphaFoldDB" id="A0A4R5UDD5"/>
<evidence type="ECO:0000256" key="6">
    <source>
        <dbReference type="ARBA" id="ARBA00022723"/>
    </source>
</evidence>
<feature type="binding site" evidence="9 10">
    <location>
        <position position="382"/>
    </location>
    <ligand>
        <name>S-adenosyl-L-methionine</name>
        <dbReference type="ChEBI" id="CHEBI:59789"/>
    </ligand>
</feature>
<dbReference type="NCBIfam" id="NF009639">
    <property type="entry name" value="PRK13168.1"/>
    <property type="match status" value="1"/>
</dbReference>
<evidence type="ECO:0000256" key="10">
    <source>
        <dbReference type="PROSITE-ProRule" id="PRU01024"/>
    </source>
</evidence>
<dbReference type="InterPro" id="IPR030391">
    <property type="entry name" value="MeTrfase_TrmA_CS"/>
</dbReference>
<dbReference type="GO" id="GO:0070041">
    <property type="term" value="F:rRNA (uridine-C5-)-methyltransferase activity"/>
    <property type="evidence" value="ECO:0007669"/>
    <property type="project" value="UniProtKB-UniRule"/>
</dbReference>
<dbReference type="GO" id="GO:0003723">
    <property type="term" value="F:RNA binding"/>
    <property type="evidence" value="ECO:0007669"/>
    <property type="project" value="InterPro"/>
</dbReference>
<evidence type="ECO:0000256" key="7">
    <source>
        <dbReference type="ARBA" id="ARBA00023004"/>
    </source>
</evidence>
<reference evidence="14 15" key="1">
    <citation type="submission" date="2019-03" db="EMBL/GenBank/DDBJ databases">
        <title>Luteimonas zhaokaii sp.nov., isolated from the rectal contents of Plateau pika in Yushu, Qinghai Province, China.</title>
        <authorList>
            <person name="Zhang G."/>
        </authorList>
    </citation>
    <scope>NUCLEOTIDE SEQUENCE [LARGE SCALE GENOMIC DNA]</scope>
    <source>
        <strain evidence="14 15">THG-MD21</strain>
    </source>
</reference>
<feature type="active site" description="Nucleophile" evidence="9 10">
    <location>
        <position position="477"/>
    </location>
</feature>
<dbReference type="GO" id="GO:0051539">
    <property type="term" value="F:4 iron, 4 sulfur cluster binding"/>
    <property type="evidence" value="ECO:0007669"/>
    <property type="project" value="UniProtKB-KW"/>
</dbReference>
<comment type="caution">
    <text evidence="14">The sequence shown here is derived from an EMBL/GenBank/DDBJ whole genome shotgun (WGS) entry which is preliminary data.</text>
</comment>
<evidence type="ECO:0000256" key="8">
    <source>
        <dbReference type="ARBA" id="ARBA00023014"/>
    </source>
</evidence>
<dbReference type="EC" id="2.1.1.190" evidence="9"/>
<name>A0A4R5UDD5_9GAMM</name>
<dbReference type="Pfam" id="PF01938">
    <property type="entry name" value="TRAM"/>
    <property type="match status" value="1"/>
</dbReference>
<dbReference type="Gene3D" id="2.40.50.140">
    <property type="entry name" value="Nucleic acid-binding proteins"/>
    <property type="match status" value="1"/>
</dbReference>
<dbReference type="PROSITE" id="PS50926">
    <property type="entry name" value="TRAM"/>
    <property type="match status" value="1"/>
</dbReference>
<keyword evidence="7 9" id="KW-0408">Iron</keyword>
<evidence type="ECO:0000256" key="9">
    <source>
        <dbReference type="HAMAP-Rule" id="MF_01010"/>
    </source>
</evidence>
<dbReference type="NCBIfam" id="TIGR00479">
    <property type="entry name" value="rumA"/>
    <property type="match status" value="1"/>
</dbReference>
<dbReference type="CDD" id="cd02440">
    <property type="entry name" value="AdoMet_MTases"/>
    <property type="match status" value="1"/>
</dbReference>
<evidence type="ECO:0000256" key="3">
    <source>
        <dbReference type="ARBA" id="ARBA00022603"/>
    </source>
</evidence>
<organism evidence="14 15">
    <name type="scientific">Luteimonas terrae</name>
    <dbReference type="NCBI Taxonomy" id="1530191"/>
    <lineage>
        <taxon>Bacteria</taxon>
        <taxon>Pseudomonadati</taxon>
        <taxon>Pseudomonadota</taxon>
        <taxon>Gammaproteobacteria</taxon>
        <taxon>Lysobacterales</taxon>
        <taxon>Lysobacteraceae</taxon>
        <taxon>Luteimonas</taxon>
    </lineage>
</organism>
<dbReference type="EMBL" id="SMTG01000002">
    <property type="protein sequence ID" value="TDK33294.1"/>
    <property type="molecule type" value="Genomic_DNA"/>
</dbReference>
<comment type="similarity">
    <text evidence="9">Belongs to the class I-like SAM-binding methyltransferase superfamily. RNA M5U methyltransferase family. RlmD subfamily.</text>
</comment>
<comment type="catalytic activity">
    <reaction evidence="9">
        <text>uridine(1939) in 23S rRNA + S-adenosyl-L-methionine = 5-methyluridine(1939) in 23S rRNA + S-adenosyl-L-homocysteine + H(+)</text>
        <dbReference type="Rhea" id="RHEA:42908"/>
        <dbReference type="Rhea" id="RHEA-COMP:10278"/>
        <dbReference type="Rhea" id="RHEA-COMP:10279"/>
        <dbReference type="ChEBI" id="CHEBI:15378"/>
        <dbReference type="ChEBI" id="CHEBI:57856"/>
        <dbReference type="ChEBI" id="CHEBI:59789"/>
        <dbReference type="ChEBI" id="CHEBI:65315"/>
        <dbReference type="ChEBI" id="CHEBI:74447"/>
        <dbReference type="EC" id="2.1.1.190"/>
    </reaction>
</comment>
<feature type="binding site" evidence="9">
    <location>
        <position position="240"/>
    </location>
    <ligand>
        <name>[4Fe-4S] cluster</name>
        <dbReference type="ChEBI" id="CHEBI:49883"/>
    </ligand>
</feature>
<dbReference type="Proteomes" id="UP000295543">
    <property type="component" value="Unassembled WGS sequence"/>
</dbReference>
<dbReference type="InterPro" id="IPR002792">
    <property type="entry name" value="TRAM_dom"/>
</dbReference>
<sequence length="521" mass="57882">MDTRSGKRRSVTSSRASGSRVHVRGGGTSRAETGPRSNQAPRLYGRAACGRPFALQADAWAASATIRGHSARSLRHVARKRLDQTPFQVDILDFTHDGRGVGRLPDGKAVFVTGALPGEQVVAQRFARSRSFDEARTLKVLRASEHRITPRCRHFGTCGGCVLQHLDAEQQILAKARVLRENFERIGHVTPKRWMAPIVDRAWGYRRKGRFSVKRVDKKDATLVGFRERDPRFVADLQECHTVIEPIAAIIRPLSALIDSMDARATLPQVEFIAGDPRPDFDGIALVFRHLQPLSESDTAKLLAFGEAHRMAIFLQPGGNDSVHALWPEAPALSFRLSDWDVELKFRPLDFIQVNAGLNETMIARTLELLDVQPDDRVLDLFCGLGNFTLPLARRVREVVGVEGEAGLVARARENAVHNGLANAKFHAADLTQDQRGTAWMRQGFDKLLLDPPRSGAIDVLRQLPLEQFGRIVYVSCHPASLARDAGYLVNERGWTLSDAGVMDMFPQTAHVESIALFEKR</sequence>
<dbReference type="GO" id="GO:0005506">
    <property type="term" value="F:iron ion binding"/>
    <property type="evidence" value="ECO:0007669"/>
    <property type="project" value="UniProtKB-UniRule"/>
</dbReference>
<feature type="binding site" evidence="9 10">
    <location>
        <position position="403"/>
    </location>
    <ligand>
        <name>S-adenosyl-L-methionine</name>
        <dbReference type="ChEBI" id="CHEBI:59789"/>
    </ligand>
</feature>
<evidence type="ECO:0000256" key="1">
    <source>
        <dbReference type="ARBA" id="ARBA00022485"/>
    </source>
</evidence>
<dbReference type="Gene3D" id="2.40.50.1070">
    <property type="match status" value="1"/>
</dbReference>
<evidence type="ECO:0000256" key="12">
    <source>
        <dbReference type="SAM" id="MobiDB-lite"/>
    </source>
</evidence>
<feature type="binding site" evidence="9">
    <location>
        <position position="152"/>
    </location>
    <ligand>
        <name>[4Fe-4S] cluster</name>
        <dbReference type="ChEBI" id="CHEBI:49883"/>
    </ligand>
</feature>
<dbReference type="SUPFAM" id="SSF50249">
    <property type="entry name" value="Nucleic acid-binding proteins"/>
    <property type="match status" value="1"/>
</dbReference>
<dbReference type="InterPro" id="IPR030390">
    <property type="entry name" value="MeTrfase_TrmA_AS"/>
</dbReference>
<feature type="active site" evidence="11">
    <location>
        <position position="477"/>
    </location>
</feature>
<feature type="binding site" evidence="9 10">
    <location>
        <position position="451"/>
    </location>
    <ligand>
        <name>S-adenosyl-L-methionine</name>
        <dbReference type="ChEBI" id="CHEBI:59789"/>
    </ligand>
</feature>
<dbReference type="InterPro" id="IPR012340">
    <property type="entry name" value="NA-bd_OB-fold"/>
</dbReference>
<keyword evidence="15" id="KW-1185">Reference proteome</keyword>
<feature type="compositionally biased region" description="Basic residues" evidence="12">
    <location>
        <begin position="1"/>
        <end position="10"/>
    </location>
</feature>
<evidence type="ECO:0000256" key="4">
    <source>
        <dbReference type="ARBA" id="ARBA00022679"/>
    </source>
</evidence>
<dbReference type="PROSITE" id="PS51687">
    <property type="entry name" value="SAM_MT_RNA_M5U"/>
    <property type="match status" value="1"/>
</dbReference>
<evidence type="ECO:0000256" key="2">
    <source>
        <dbReference type="ARBA" id="ARBA00022552"/>
    </source>
</evidence>
<keyword evidence="8 9" id="KW-0411">Iron-sulfur</keyword>
<feature type="region of interest" description="Disordered" evidence="12">
    <location>
        <begin position="1"/>
        <end position="42"/>
    </location>
</feature>
<evidence type="ECO:0000259" key="13">
    <source>
        <dbReference type="PROSITE" id="PS50926"/>
    </source>
</evidence>
<dbReference type="SUPFAM" id="SSF53335">
    <property type="entry name" value="S-adenosyl-L-methionine-dependent methyltransferases"/>
    <property type="match status" value="1"/>
</dbReference>
<dbReference type="PROSITE" id="PS01231">
    <property type="entry name" value="TRMA_2"/>
    <property type="match status" value="1"/>
</dbReference>
<dbReference type="Pfam" id="PF05958">
    <property type="entry name" value="tRNA_U5-meth_tr"/>
    <property type="match status" value="1"/>
</dbReference>
<dbReference type="Gene3D" id="3.40.50.150">
    <property type="entry name" value="Vaccinia Virus protein VP39"/>
    <property type="match status" value="1"/>
</dbReference>
<dbReference type="PROSITE" id="PS01230">
    <property type="entry name" value="TRMA_1"/>
    <property type="match status" value="1"/>
</dbReference>
<accession>A0A4R5UDD5</accession>
<keyword evidence="2 9" id="KW-0698">rRNA processing</keyword>
<keyword evidence="1 9" id="KW-0004">4Fe-4S</keyword>
<keyword evidence="4 9" id="KW-0808">Transferase</keyword>
<comment type="function">
    <text evidence="9">Catalyzes the formation of 5-methyl-uridine at position 1939 (m5U1939) in 23S rRNA.</text>
</comment>
<dbReference type="InterPro" id="IPR001566">
    <property type="entry name" value="23S_rRNA_MeTrfase_RlmD"/>
</dbReference>
<keyword evidence="6 9" id="KW-0479">Metal-binding</keyword>
<dbReference type="OrthoDB" id="9804590at2"/>
<evidence type="ECO:0000256" key="5">
    <source>
        <dbReference type="ARBA" id="ARBA00022691"/>
    </source>
</evidence>
<proteinExistence type="inferred from homology"/>
<feature type="binding site" evidence="9">
    <location>
        <position position="387"/>
    </location>
    <ligand>
        <name>S-adenosyl-L-methionine</name>
        <dbReference type="ChEBI" id="CHEBI:59789"/>
    </ligand>
</feature>
<dbReference type="FunFam" id="2.40.50.140:FF:000097">
    <property type="entry name" value="23S rRNA (uracil(1939)-C(5))-methyltransferase RlmD"/>
    <property type="match status" value="1"/>
</dbReference>
<feature type="binding site" evidence="9 10">
    <location>
        <position position="353"/>
    </location>
    <ligand>
        <name>S-adenosyl-L-methionine</name>
        <dbReference type="ChEBI" id="CHEBI:59789"/>
    </ligand>
</feature>
<dbReference type="HAMAP" id="MF_01010">
    <property type="entry name" value="23SrRNA_methyltr_RlmD"/>
    <property type="match status" value="1"/>
</dbReference>
<gene>
    <name evidence="9 14" type="primary">rlmD</name>
    <name evidence="14" type="ORF">E2F49_04495</name>
</gene>
<dbReference type="GO" id="GO:0070475">
    <property type="term" value="P:rRNA base methylation"/>
    <property type="evidence" value="ECO:0007669"/>
    <property type="project" value="TreeGrafter"/>
</dbReference>
<feature type="binding site" evidence="9">
    <location>
        <position position="161"/>
    </location>
    <ligand>
        <name>[4Fe-4S] cluster</name>
        <dbReference type="ChEBI" id="CHEBI:49883"/>
    </ligand>
</feature>
<feature type="domain" description="TRAM" evidence="13">
    <location>
        <begin position="79"/>
        <end position="139"/>
    </location>
</feature>
<dbReference type="PANTHER" id="PTHR11061:SF49">
    <property type="entry name" value="23S RRNA (URACIL(1939)-C(5))-METHYLTRANSFERASE RLMD"/>
    <property type="match status" value="1"/>
</dbReference>
<evidence type="ECO:0000313" key="14">
    <source>
        <dbReference type="EMBL" id="TDK33294.1"/>
    </source>
</evidence>
<evidence type="ECO:0000313" key="15">
    <source>
        <dbReference type="Proteomes" id="UP000295543"/>
    </source>
</evidence>
<feature type="binding site" evidence="9">
    <location>
        <position position="158"/>
    </location>
    <ligand>
        <name>[4Fe-4S] cluster</name>
        <dbReference type="ChEBI" id="CHEBI:49883"/>
    </ligand>
</feature>
<dbReference type="PANTHER" id="PTHR11061">
    <property type="entry name" value="RNA M5U METHYLTRANSFERASE"/>
    <property type="match status" value="1"/>
</dbReference>
<evidence type="ECO:0000256" key="11">
    <source>
        <dbReference type="PROSITE-ProRule" id="PRU10015"/>
    </source>
</evidence>
<protein>
    <recommendedName>
        <fullName evidence="9">23S rRNA (uracil(1939)-C(5))-methyltransferase RlmD</fullName>
        <ecNumber evidence="9">2.1.1.190</ecNumber>
    </recommendedName>
    <alternativeName>
        <fullName evidence="9">23S rRNA(m5U1939)-methyltransferase</fullName>
    </alternativeName>
</protein>
<feature type="binding site" evidence="9">
    <location>
        <position position="430"/>
    </location>
    <ligand>
        <name>S-adenosyl-L-methionine</name>
        <dbReference type="ChEBI" id="CHEBI:59789"/>
    </ligand>
</feature>